<gene>
    <name evidence="2" type="ORF">MEUPH1_LOCUS22188</name>
</gene>
<comment type="caution">
    <text evidence="2">The sequence shown here is derived from an EMBL/GenBank/DDBJ whole genome shotgun (WGS) entry which is preliminary data.</text>
</comment>
<sequence>MAERGKGATDGAIESTEDKVYNVDTENIKVEETLVDKGGKKTKVARAVDTSVYGLVKTRETRGPIECVVLCMKNGEQRTLIRKKRSDKRRGFDKTTKSNSKK</sequence>
<dbReference type="AlphaFoldDB" id="A0AAV0XJV6"/>
<dbReference type="EMBL" id="CARXXK010000005">
    <property type="protein sequence ID" value="CAI6367751.1"/>
    <property type="molecule type" value="Genomic_DNA"/>
</dbReference>
<evidence type="ECO:0000313" key="2">
    <source>
        <dbReference type="EMBL" id="CAI6367751.1"/>
    </source>
</evidence>
<reference evidence="2 3" key="1">
    <citation type="submission" date="2023-01" db="EMBL/GenBank/DDBJ databases">
        <authorList>
            <person name="Whitehead M."/>
        </authorList>
    </citation>
    <scope>NUCLEOTIDE SEQUENCE [LARGE SCALE GENOMIC DNA]</scope>
</reference>
<name>A0AAV0XJV6_9HEMI</name>
<keyword evidence="3" id="KW-1185">Reference proteome</keyword>
<dbReference type="Proteomes" id="UP001160148">
    <property type="component" value="Unassembled WGS sequence"/>
</dbReference>
<accession>A0AAV0XJV6</accession>
<feature type="region of interest" description="Disordered" evidence="1">
    <location>
        <begin position="80"/>
        <end position="102"/>
    </location>
</feature>
<evidence type="ECO:0000313" key="3">
    <source>
        <dbReference type="Proteomes" id="UP001160148"/>
    </source>
</evidence>
<evidence type="ECO:0000256" key="1">
    <source>
        <dbReference type="SAM" id="MobiDB-lite"/>
    </source>
</evidence>
<protein>
    <submittedName>
        <fullName evidence="2">Uncharacterized protein</fullName>
    </submittedName>
</protein>
<proteinExistence type="predicted"/>
<organism evidence="2 3">
    <name type="scientific">Macrosiphum euphorbiae</name>
    <name type="common">potato aphid</name>
    <dbReference type="NCBI Taxonomy" id="13131"/>
    <lineage>
        <taxon>Eukaryota</taxon>
        <taxon>Metazoa</taxon>
        <taxon>Ecdysozoa</taxon>
        <taxon>Arthropoda</taxon>
        <taxon>Hexapoda</taxon>
        <taxon>Insecta</taxon>
        <taxon>Pterygota</taxon>
        <taxon>Neoptera</taxon>
        <taxon>Paraneoptera</taxon>
        <taxon>Hemiptera</taxon>
        <taxon>Sternorrhyncha</taxon>
        <taxon>Aphidomorpha</taxon>
        <taxon>Aphidoidea</taxon>
        <taxon>Aphididae</taxon>
        <taxon>Macrosiphini</taxon>
        <taxon>Macrosiphum</taxon>
    </lineage>
</organism>